<dbReference type="GO" id="GO:0016020">
    <property type="term" value="C:membrane"/>
    <property type="evidence" value="ECO:0007669"/>
    <property type="project" value="GOC"/>
</dbReference>
<proteinExistence type="predicted"/>
<organism evidence="3 4">
    <name type="scientific">Nocardioides ginsengisegetis</name>
    <dbReference type="NCBI Taxonomy" id="661491"/>
    <lineage>
        <taxon>Bacteria</taxon>
        <taxon>Bacillati</taxon>
        <taxon>Actinomycetota</taxon>
        <taxon>Actinomycetes</taxon>
        <taxon>Propionibacteriales</taxon>
        <taxon>Nocardioidaceae</taxon>
        <taxon>Nocardioides</taxon>
    </lineage>
</organism>
<dbReference type="Pfam" id="PF03372">
    <property type="entry name" value="Exo_endo_phos"/>
    <property type="match status" value="1"/>
</dbReference>
<keyword evidence="3" id="KW-0255">Endonuclease</keyword>
<keyword evidence="4" id="KW-1185">Reference proteome</keyword>
<feature type="region of interest" description="Disordered" evidence="1">
    <location>
        <begin position="33"/>
        <end position="66"/>
    </location>
</feature>
<sequence>MNRWIHGLFALLALMTLGGLVAFWPAPARPPDPAPVPSSPVLPTSPPAAHPTPPTTPEPSTCPTPGPAVRLSVLTFNIHGGLGHGRLDLGQIARAISASRADVVLLQEVDRDRVRTGVVQQAESLGRTLGFHTAYGANKLRRPALPGLPPAAIGNAILSRYPISDVTNTHLPNRMGMELRGLLHARIDVRGRSVSVYNTHLQHTSGSMRREQAHAIRAVIDRDAGPFILGGDLNAEPDSHAVAILERGGLADTWAEVGEGPGLTVPASVPHRRIDFLLHDEAVRPLAAAVLRSGISDHREVWGAFEVPAAPPC</sequence>
<dbReference type="PANTHER" id="PTHR14859">
    <property type="entry name" value="CALCOFLUOR WHITE HYPERSENSITIVE PROTEIN PRECURSOR"/>
    <property type="match status" value="1"/>
</dbReference>
<keyword evidence="3" id="KW-0269">Exonuclease</keyword>
<evidence type="ECO:0000313" key="4">
    <source>
        <dbReference type="Proteomes" id="UP000580910"/>
    </source>
</evidence>
<dbReference type="Gene3D" id="3.60.10.10">
    <property type="entry name" value="Endonuclease/exonuclease/phosphatase"/>
    <property type="match status" value="1"/>
</dbReference>
<dbReference type="Proteomes" id="UP000580910">
    <property type="component" value="Unassembled WGS sequence"/>
</dbReference>
<gene>
    <name evidence="3" type="ORF">FB382_002555</name>
</gene>
<protein>
    <submittedName>
        <fullName evidence="3">Endonuclease/exonuclease/phosphatase family metal-dependent hydrolase</fullName>
    </submittedName>
</protein>
<evidence type="ECO:0000259" key="2">
    <source>
        <dbReference type="Pfam" id="PF03372"/>
    </source>
</evidence>
<dbReference type="SUPFAM" id="SSF56219">
    <property type="entry name" value="DNase I-like"/>
    <property type="match status" value="1"/>
</dbReference>
<keyword evidence="3" id="KW-0540">Nuclease</keyword>
<evidence type="ECO:0000313" key="3">
    <source>
        <dbReference type="EMBL" id="MBA8804264.1"/>
    </source>
</evidence>
<dbReference type="PANTHER" id="PTHR14859:SF1">
    <property type="entry name" value="PGAP2-INTERACTING PROTEIN"/>
    <property type="match status" value="1"/>
</dbReference>
<dbReference type="InterPro" id="IPR005135">
    <property type="entry name" value="Endo/exonuclease/phosphatase"/>
</dbReference>
<dbReference type="GO" id="GO:0006506">
    <property type="term" value="P:GPI anchor biosynthetic process"/>
    <property type="evidence" value="ECO:0007669"/>
    <property type="project" value="TreeGrafter"/>
</dbReference>
<dbReference type="RefSeq" id="WP_182539688.1">
    <property type="nucleotide sequence ID" value="NZ_JACGXA010000001.1"/>
</dbReference>
<dbReference type="EMBL" id="JACGXA010000001">
    <property type="protein sequence ID" value="MBA8804264.1"/>
    <property type="molecule type" value="Genomic_DNA"/>
</dbReference>
<evidence type="ECO:0000256" key="1">
    <source>
        <dbReference type="SAM" id="MobiDB-lite"/>
    </source>
</evidence>
<accession>A0A7W3J182</accession>
<reference evidence="3 4" key="1">
    <citation type="submission" date="2020-07" db="EMBL/GenBank/DDBJ databases">
        <title>Sequencing the genomes of 1000 actinobacteria strains.</title>
        <authorList>
            <person name="Klenk H.-P."/>
        </authorList>
    </citation>
    <scope>NUCLEOTIDE SEQUENCE [LARGE SCALE GENOMIC DNA]</scope>
    <source>
        <strain evidence="3 4">DSM 21349</strain>
    </source>
</reference>
<dbReference type="AlphaFoldDB" id="A0A7W3J182"/>
<dbReference type="GO" id="GO:0004527">
    <property type="term" value="F:exonuclease activity"/>
    <property type="evidence" value="ECO:0007669"/>
    <property type="project" value="UniProtKB-KW"/>
</dbReference>
<dbReference type="GO" id="GO:0004519">
    <property type="term" value="F:endonuclease activity"/>
    <property type="evidence" value="ECO:0007669"/>
    <property type="project" value="UniProtKB-KW"/>
</dbReference>
<feature type="domain" description="Endonuclease/exonuclease/phosphatase" evidence="2">
    <location>
        <begin position="74"/>
        <end position="298"/>
    </location>
</feature>
<dbReference type="InterPro" id="IPR051916">
    <property type="entry name" value="GPI-anchor_lipid_remodeler"/>
</dbReference>
<dbReference type="InterPro" id="IPR036691">
    <property type="entry name" value="Endo/exonu/phosph_ase_sf"/>
</dbReference>
<name>A0A7W3J182_9ACTN</name>
<comment type="caution">
    <text evidence="3">The sequence shown here is derived from an EMBL/GenBank/DDBJ whole genome shotgun (WGS) entry which is preliminary data.</text>
</comment>
<keyword evidence="3" id="KW-0378">Hydrolase</keyword>